<accession>A0A8J2YXM6</accession>
<keyword evidence="2" id="KW-1185">Reference proteome</keyword>
<reference evidence="1" key="2">
    <citation type="submission" date="2020-09" db="EMBL/GenBank/DDBJ databases">
        <authorList>
            <person name="Sun Q."/>
            <person name="Zhou Y."/>
        </authorList>
    </citation>
    <scope>NUCLEOTIDE SEQUENCE</scope>
    <source>
        <strain evidence="1">CGMCC 1.15725</strain>
    </source>
</reference>
<sequence length="175" mass="18125">MAGAAGAATGVVLMRNRPVYGGSCVVPSAFLSAQTAGGINNLSHQPLGVSCGTGRSPGYWKQAYTSNAALASPQPSNHYNNSYPDASLTFAALFGAGPNQPLGYVLKNMPGSTESQYAAGYLNALNSNRSSGANISNYPLTTSQVVALYNGTYKDGSGERWTVSQGETYLIQIAT</sequence>
<evidence type="ECO:0000313" key="1">
    <source>
        <dbReference type="EMBL" id="GGF36580.1"/>
    </source>
</evidence>
<dbReference type="Proteomes" id="UP000646365">
    <property type="component" value="Unassembled WGS sequence"/>
</dbReference>
<name>A0A8J2YXM6_9PROT</name>
<organism evidence="1 2">
    <name type="scientific">Aliidongia dinghuensis</name>
    <dbReference type="NCBI Taxonomy" id="1867774"/>
    <lineage>
        <taxon>Bacteria</taxon>
        <taxon>Pseudomonadati</taxon>
        <taxon>Pseudomonadota</taxon>
        <taxon>Alphaproteobacteria</taxon>
        <taxon>Rhodospirillales</taxon>
        <taxon>Dongiaceae</taxon>
        <taxon>Aliidongia</taxon>
    </lineage>
</organism>
<reference evidence="1" key="1">
    <citation type="journal article" date="2014" name="Int. J. Syst. Evol. Microbiol.">
        <title>Complete genome sequence of Corynebacterium casei LMG S-19264T (=DSM 44701T), isolated from a smear-ripened cheese.</title>
        <authorList>
            <consortium name="US DOE Joint Genome Institute (JGI-PGF)"/>
            <person name="Walter F."/>
            <person name="Albersmeier A."/>
            <person name="Kalinowski J."/>
            <person name="Ruckert C."/>
        </authorList>
    </citation>
    <scope>NUCLEOTIDE SEQUENCE</scope>
    <source>
        <strain evidence="1">CGMCC 1.15725</strain>
    </source>
</reference>
<dbReference type="AlphaFoldDB" id="A0A8J2YXM6"/>
<dbReference type="EMBL" id="BMJQ01000014">
    <property type="protein sequence ID" value="GGF36580.1"/>
    <property type="molecule type" value="Genomic_DNA"/>
</dbReference>
<evidence type="ECO:0000313" key="2">
    <source>
        <dbReference type="Proteomes" id="UP000646365"/>
    </source>
</evidence>
<protein>
    <submittedName>
        <fullName evidence="1">Uncharacterized protein</fullName>
    </submittedName>
</protein>
<comment type="caution">
    <text evidence="1">The sequence shown here is derived from an EMBL/GenBank/DDBJ whole genome shotgun (WGS) entry which is preliminary data.</text>
</comment>
<gene>
    <name evidence="1" type="ORF">GCM10011611_48850</name>
</gene>
<proteinExistence type="predicted"/>